<organism evidence="1 2">
    <name type="scientific">Spirosoma telluris</name>
    <dbReference type="NCBI Taxonomy" id="2183553"/>
    <lineage>
        <taxon>Bacteria</taxon>
        <taxon>Pseudomonadati</taxon>
        <taxon>Bacteroidota</taxon>
        <taxon>Cytophagia</taxon>
        <taxon>Cytophagales</taxon>
        <taxon>Cytophagaceae</taxon>
        <taxon>Spirosoma</taxon>
    </lineage>
</organism>
<dbReference type="InterPro" id="IPR013325">
    <property type="entry name" value="RNA_pol_sigma_r2"/>
</dbReference>
<gene>
    <name evidence="1" type="ORF">HMF3257_03900</name>
</gene>
<dbReference type="SUPFAM" id="SSF88946">
    <property type="entry name" value="Sigma2 domain of RNA polymerase sigma factors"/>
    <property type="match status" value="1"/>
</dbReference>
<evidence type="ECO:0000313" key="2">
    <source>
        <dbReference type="Proteomes" id="UP000249016"/>
    </source>
</evidence>
<dbReference type="GO" id="GO:0006352">
    <property type="term" value="P:DNA-templated transcription initiation"/>
    <property type="evidence" value="ECO:0007669"/>
    <property type="project" value="InterPro"/>
</dbReference>
<dbReference type="GO" id="GO:0003700">
    <property type="term" value="F:DNA-binding transcription factor activity"/>
    <property type="evidence" value="ECO:0007669"/>
    <property type="project" value="InterPro"/>
</dbReference>
<protein>
    <submittedName>
        <fullName evidence="1">Uncharacterized protein</fullName>
    </submittedName>
</protein>
<dbReference type="AlphaFoldDB" id="A0A327NMC5"/>
<sequence>MFIGLAMSFEAGNDILLWRRFQVGDSGAFDQLVTQHYGLMYNNAIKFSKDRAFVAMIDESAINMVQPDRGQRE</sequence>
<name>A0A327NMC5_9BACT</name>
<evidence type="ECO:0000313" key="1">
    <source>
        <dbReference type="EMBL" id="RAI73758.1"/>
    </source>
</evidence>
<dbReference type="EMBL" id="QLII01000001">
    <property type="protein sequence ID" value="RAI73758.1"/>
    <property type="molecule type" value="Genomic_DNA"/>
</dbReference>
<accession>A0A327NMC5</accession>
<reference evidence="1 2" key="1">
    <citation type="submission" date="2018-06" db="EMBL/GenBank/DDBJ databases">
        <title>Spirosoma sp. HMF3257 Genome sequencing and assembly.</title>
        <authorList>
            <person name="Kang H."/>
            <person name="Cha I."/>
            <person name="Kim H."/>
            <person name="Kang J."/>
            <person name="Joh K."/>
        </authorList>
    </citation>
    <scope>NUCLEOTIDE SEQUENCE [LARGE SCALE GENOMIC DNA]</scope>
    <source>
        <strain evidence="1 2">HMF3257</strain>
    </source>
</reference>
<comment type="caution">
    <text evidence="1">The sequence shown here is derived from an EMBL/GenBank/DDBJ whole genome shotgun (WGS) entry which is preliminary data.</text>
</comment>
<keyword evidence="2" id="KW-1185">Reference proteome</keyword>
<dbReference type="Proteomes" id="UP000249016">
    <property type="component" value="Unassembled WGS sequence"/>
</dbReference>
<proteinExistence type="predicted"/>